<dbReference type="GO" id="GO:0005509">
    <property type="term" value="F:calcium ion binding"/>
    <property type="evidence" value="ECO:0007669"/>
    <property type="project" value="InterPro"/>
</dbReference>
<dbReference type="Gene3D" id="1.10.238.10">
    <property type="entry name" value="EF-hand"/>
    <property type="match status" value="4"/>
</dbReference>
<dbReference type="Pfam" id="PF13499">
    <property type="entry name" value="EF-hand_7"/>
    <property type="match status" value="4"/>
</dbReference>
<dbReference type="InterPro" id="IPR011992">
    <property type="entry name" value="EF-hand-dom_pair"/>
</dbReference>
<dbReference type="InterPro" id="IPR002048">
    <property type="entry name" value="EF_hand_dom"/>
</dbReference>
<dbReference type="AlphaFoldDB" id="A0A182WLN5"/>
<reference evidence="4" key="2">
    <citation type="submission" date="2020-05" db="UniProtKB">
        <authorList>
            <consortium name="EnsemblMetazoa"/>
        </authorList>
    </citation>
    <scope>IDENTIFICATION</scope>
    <source>
        <strain evidence="4">MINIMUS1</strain>
    </source>
</reference>
<dbReference type="InterPro" id="IPR050230">
    <property type="entry name" value="CALM/Myosin/TropC-like"/>
</dbReference>
<keyword evidence="5" id="KW-1185">Reference proteome</keyword>
<dbReference type="FunFam" id="1.10.238.10:FF:000178">
    <property type="entry name" value="Calmodulin-2 A"/>
    <property type="match status" value="1"/>
</dbReference>
<dbReference type="EnsemblMetazoa" id="AMIN011314-RA">
    <property type="protein sequence ID" value="AMIN011314-PA"/>
    <property type="gene ID" value="AMIN011314"/>
</dbReference>
<keyword evidence="2" id="KW-0106">Calcium</keyword>
<keyword evidence="1" id="KW-0677">Repeat</keyword>
<dbReference type="PROSITE" id="PS00018">
    <property type="entry name" value="EF_HAND_1"/>
    <property type="match status" value="3"/>
</dbReference>
<dbReference type="PROSITE" id="PS50222">
    <property type="entry name" value="EF_HAND_2"/>
    <property type="match status" value="7"/>
</dbReference>
<dbReference type="STRING" id="112268.A0A182WLN5"/>
<evidence type="ECO:0000256" key="1">
    <source>
        <dbReference type="ARBA" id="ARBA00022737"/>
    </source>
</evidence>
<feature type="domain" description="EF-hand" evidence="3">
    <location>
        <begin position="140"/>
        <end position="175"/>
    </location>
</feature>
<evidence type="ECO:0000313" key="4">
    <source>
        <dbReference type="EnsemblMetazoa" id="AMIN011314-PA"/>
    </source>
</evidence>
<protein>
    <recommendedName>
        <fullName evidence="3">EF-hand domain-containing protein</fullName>
    </recommendedName>
</protein>
<dbReference type="InterPro" id="IPR018247">
    <property type="entry name" value="EF_Hand_1_Ca_BS"/>
</dbReference>
<evidence type="ECO:0000256" key="2">
    <source>
        <dbReference type="ARBA" id="ARBA00022837"/>
    </source>
</evidence>
<dbReference type="Proteomes" id="UP000075920">
    <property type="component" value="Unassembled WGS sequence"/>
</dbReference>
<accession>A0A182WLN5</accession>
<evidence type="ECO:0000259" key="3">
    <source>
        <dbReference type="PROSITE" id="PS50222"/>
    </source>
</evidence>
<dbReference type="SUPFAM" id="SSF47473">
    <property type="entry name" value="EF-hand"/>
    <property type="match status" value="2"/>
</dbReference>
<feature type="domain" description="EF-hand" evidence="3">
    <location>
        <begin position="63"/>
        <end position="98"/>
    </location>
</feature>
<dbReference type="SMART" id="SM00054">
    <property type="entry name" value="EFh"/>
    <property type="match status" value="8"/>
</dbReference>
<dbReference type="GO" id="GO:0016460">
    <property type="term" value="C:myosin II complex"/>
    <property type="evidence" value="ECO:0007669"/>
    <property type="project" value="TreeGrafter"/>
</dbReference>
<feature type="domain" description="EF-hand" evidence="3">
    <location>
        <begin position="323"/>
        <end position="357"/>
    </location>
</feature>
<dbReference type="VEuPathDB" id="VectorBase:AMIN011314"/>
<sequence length="357" mass="40630">ANDCNQYSRWSRRLQKGPSPVAILISLTTRPFHVDVCDNCYCFELLISLVFPVTMNKTELSKDQMKILKEAFEAFDIEKKGSISVEVVGTIMELLGHTLTEEELKEVMEEYDVDESGQIEFEEFLELASEFVEPEEDYDALRAELREVFMMYDKNGTGFIPVAIFKKILQELDGAVPENELDDIIDEIDADGSGTVDFEDKMEKTELSKDQMKILKDAFDAFDIEKKGSISVEVIGTILDLLGYGMSEEELKEVMEDYDEDESGQIEFEEFIELASNYVEPEEDYDVLRAELREVFMLYDKDGTGFIPVKSFKALLKELDGAVPENELDDIVDEIDADGSGTVDFEEFMEVMTGPNE</sequence>
<feature type="domain" description="EF-hand" evidence="3">
    <location>
        <begin position="287"/>
        <end position="322"/>
    </location>
</feature>
<name>A0A182WLN5_9DIPT</name>
<organism evidence="4 5">
    <name type="scientific">Anopheles minimus</name>
    <dbReference type="NCBI Taxonomy" id="112268"/>
    <lineage>
        <taxon>Eukaryota</taxon>
        <taxon>Metazoa</taxon>
        <taxon>Ecdysozoa</taxon>
        <taxon>Arthropoda</taxon>
        <taxon>Hexapoda</taxon>
        <taxon>Insecta</taxon>
        <taxon>Pterygota</taxon>
        <taxon>Neoptera</taxon>
        <taxon>Endopterygota</taxon>
        <taxon>Diptera</taxon>
        <taxon>Nematocera</taxon>
        <taxon>Culicoidea</taxon>
        <taxon>Culicidae</taxon>
        <taxon>Anophelinae</taxon>
        <taxon>Anopheles</taxon>
    </lineage>
</organism>
<dbReference type="FunFam" id="1.10.238.10:FF:000001">
    <property type="entry name" value="Calmodulin 1"/>
    <property type="match status" value="1"/>
</dbReference>
<feature type="domain" description="EF-hand" evidence="3">
    <location>
        <begin position="99"/>
        <end position="134"/>
    </location>
</feature>
<proteinExistence type="predicted"/>
<dbReference type="PANTHER" id="PTHR23048">
    <property type="entry name" value="MYOSIN LIGHT CHAIN 1, 3"/>
    <property type="match status" value="1"/>
</dbReference>
<feature type="domain" description="EF-hand" evidence="3">
    <location>
        <begin position="210"/>
        <end position="245"/>
    </location>
</feature>
<feature type="domain" description="EF-hand" evidence="3">
    <location>
        <begin position="246"/>
        <end position="281"/>
    </location>
</feature>
<dbReference type="PANTHER" id="PTHR23048:SF0">
    <property type="entry name" value="CALMODULIN LIKE 3"/>
    <property type="match status" value="1"/>
</dbReference>
<evidence type="ECO:0000313" key="5">
    <source>
        <dbReference type="Proteomes" id="UP000075920"/>
    </source>
</evidence>
<dbReference type="CDD" id="cd00051">
    <property type="entry name" value="EFh"/>
    <property type="match status" value="3"/>
</dbReference>
<reference evidence="5" key="1">
    <citation type="submission" date="2013-03" db="EMBL/GenBank/DDBJ databases">
        <title>The Genome Sequence of Anopheles minimus MINIMUS1.</title>
        <authorList>
            <consortium name="The Broad Institute Genomics Platform"/>
            <person name="Neafsey D.E."/>
            <person name="Walton C."/>
            <person name="Walker B."/>
            <person name="Young S.K."/>
            <person name="Zeng Q."/>
            <person name="Gargeya S."/>
            <person name="Fitzgerald M."/>
            <person name="Haas B."/>
            <person name="Abouelleil A."/>
            <person name="Allen A.W."/>
            <person name="Alvarado L."/>
            <person name="Arachchi H.M."/>
            <person name="Berlin A.M."/>
            <person name="Chapman S.B."/>
            <person name="Gainer-Dewar J."/>
            <person name="Goldberg J."/>
            <person name="Griggs A."/>
            <person name="Gujja S."/>
            <person name="Hansen M."/>
            <person name="Howarth C."/>
            <person name="Imamovic A."/>
            <person name="Ireland A."/>
            <person name="Larimer J."/>
            <person name="McCowan C."/>
            <person name="Murphy C."/>
            <person name="Pearson M."/>
            <person name="Poon T.W."/>
            <person name="Priest M."/>
            <person name="Roberts A."/>
            <person name="Saif S."/>
            <person name="Shea T."/>
            <person name="Sisk P."/>
            <person name="Sykes S."/>
            <person name="Wortman J."/>
            <person name="Nusbaum C."/>
            <person name="Birren B."/>
        </authorList>
    </citation>
    <scope>NUCLEOTIDE SEQUENCE [LARGE SCALE GENOMIC DNA]</scope>
    <source>
        <strain evidence="5">MINIMUS1</strain>
    </source>
</reference>